<keyword evidence="3 6" id="KW-0812">Transmembrane</keyword>
<reference evidence="8" key="1">
    <citation type="journal article" date="2019" name="Int. J. Syst. Evol. Microbiol.">
        <title>The Global Catalogue of Microorganisms (GCM) 10K type strain sequencing project: providing services to taxonomists for standard genome sequencing and annotation.</title>
        <authorList>
            <consortium name="The Broad Institute Genomics Platform"/>
            <consortium name="The Broad Institute Genome Sequencing Center for Infectious Disease"/>
            <person name="Wu L."/>
            <person name="Ma J."/>
        </authorList>
    </citation>
    <scope>NUCLEOTIDE SEQUENCE [LARGE SCALE GENOMIC DNA]</scope>
    <source>
        <strain evidence="8">KCTC 52232</strain>
    </source>
</reference>
<dbReference type="CDD" id="cd10432">
    <property type="entry name" value="BI-1-like_bacterial"/>
    <property type="match status" value="1"/>
</dbReference>
<feature type="transmembrane region" description="Helical" evidence="6">
    <location>
        <begin position="121"/>
        <end position="141"/>
    </location>
</feature>
<dbReference type="Proteomes" id="UP001597601">
    <property type="component" value="Unassembled WGS sequence"/>
</dbReference>
<dbReference type="PANTHER" id="PTHR23291">
    <property type="entry name" value="BAX INHIBITOR-RELATED"/>
    <property type="match status" value="1"/>
</dbReference>
<feature type="transmembrane region" description="Helical" evidence="6">
    <location>
        <begin position="29"/>
        <end position="53"/>
    </location>
</feature>
<sequence>MENNKSNYSYDNVIEVTDTDSSRKYLAKVFTWMFVALGVSAATAYAFFANITLLNLIVGPTGFTMLGYGVLFAPLAFSLVINFGFNRISYTAMIGLFMGYAVAIGITLSILGLIYTAGSMFTVFLSASAVFAVMAVAGYTTQQDLTKFGSILFTVFIGVFVVGLINFFMKSAQLDYIISIVFVIIMIGLTSFYMQMLKRIGAGLEYGSEESKKLVIIGAFMLYTTFINLFMSMLRIFGNRR</sequence>
<evidence type="ECO:0000313" key="8">
    <source>
        <dbReference type="Proteomes" id="UP001597601"/>
    </source>
</evidence>
<keyword evidence="5 6" id="KW-0472">Membrane</keyword>
<dbReference type="InterPro" id="IPR006214">
    <property type="entry name" value="Bax_inhibitor_1-related"/>
</dbReference>
<comment type="similarity">
    <text evidence="2 6">Belongs to the BI1 family.</text>
</comment>
<feature type="transmembrane region" description="Helical" evidence="6">
    <location>
        <begin position="214"/>
        <end position="237"/>
    </location>
</feature>
<proteinExistence type="inferred from homology"/>
<feature type="transmembrane region" description="Helical" evidence="6">
    <location>
        <begin position="65"/>
        <end position="85"/>
    </location>
</feature>
<comment type="subcellular location">
    <subcellularLocation>
        <location evidence="1">Membrane</location>
        <topology evidence="1">Multi-pass membrane protein</topology>
    </subcellularLocation>
</comment>
<evidence type="ECO:0000256" key="2">
    <source>
        <dbReference type="ARBA" id="ARBA00010350"/>
    </source>
</evidence>
<evidence type="ECO:0000256" key="3">
    <source>
        <dbReference type="ARBA" id="ARBA00022692"/>
    </source>
</evidence>
<gene>
    <name evidence="7" type="ORF">ACFSYC_00635</name>
</gene>
<feature type="transmembrane region" description="Helical" evidence="6">
    <location>
        <begin position="174"/>
        <end position="193"/>
    </location>
</feature>
<evidence type="ECO:0000256" key="1">
    <source>
        <dbReference type="ARBA" id="ARBA00004141"/>
    </source>
</evidence>
<protein>
    <submittedName>
        <fullName evidence="7">Bax inhibitor-1 family protein</fullName>
    </submittedName>
</protein>
<evidence type="ECO:0000256" key="5">
    <source>
        <dbReference type="ARBA" id="ARBA00023136"/>
    </source>
</evidence>
<accession>A0ABW5XLZ6</accession>
<keyword evidence="4 6" id="KW-1133">Transmembrane helix</keyword>
<organism evidence="7 8">
    <name type="scientific">Mucilaginibacter antarcticus</name>
    <dbReference type="NCBI Taxonomy" id="1855725"/>
    <lineage>
        <taxon>Bacteria</taxon>
        <taxon>Pseudomonadati</taxon>
        <taxon>Bacteroidota</taxon>
        <taxon>Sphingobacteriia</taxon>
        <taxon>Sphingobacteriales</taxon>
        <taxon>Sphingobacteriaceae</taxon>
        <taxon>Mucilaginibacter</taxon>
    </lineage>
</organism>
<evidence type="ECO:0000256" key="4">
    <source>
        <dbReference type="ARBA" id="ARBA00022989"/>
    </source>
</evidence>
<feature type="transmembrane region" description="Helical" evidence="6">
    <location>
        <begin position="148"/>
        <end position="168"/>
    </location>
</feature>
<name>A0ABW5XLZ6_9SPHI</name>
<dbReference type="Pfam" id="PF01027">
    <property type="entry name" value="Bax1-I"/>
    <property type="match status" value="1"/>
</dbReference>
<dbReference type="PANTHER" id="PTHR23291:SF50">
    <property type="entry name" value="PROTEIN LIFEGUARD 4"/>
    <property type="match status" value="1"/>
</dbReference>
<dbReference type="EMBL" id="JBHUON010000001">
    <property type="protein sequence ID" value="MFD2863177.1"/>
    <property type="molecule type" value="Genomic_DNA"/>
</dbReference>
<feature type="transmembrane region" description="Helical" evidence="6">
    <location>
        <begin position="92"/>
        <end position="115"/>
    </location>
</feature>
<keyword evidence="8" id="KW-1185">Reference proteome</keyword>
<evidence type="ECO:0000313" key="7">
    <source>
        <dbReference type="EMBL" id="MFD2863177.1"/>
    </source>
</evidence>
<dbReference type="RefSeq" id="WP_377122298.1">
    <property type="nucleotide sequence ID" value="NZ_JBHUON010000001.1"/>
</dbReference>
<evidence type="ECO:0000256" key="6">
    <source>
        <dbReference type="RuleBase" id="RU004379"/>
    </source>
</evidence>
<comment type="caution">
    <text evidence="7">The sequence shown here is derived from an EMBL/GenBank/DDBJ whole genome shotgun (WGS) entry which is preliminary data.</text>
</comment>